<accession>D5EA40</accession>
<proteinExistence type="predicted"/>
<evidence type="ECO:0000313" key="2">
    <source>
        <dbReference type="Proteomes" id="UP000001059"/>
    </source>
</evidence>
<dbReference type="RefSeq" id="WP_013036984.1">
    <property type="nucleotide sequence ID" value="NC_014002.1"/>
</dbReference>
<dbReference type="EMBL" id="CP001994">
    <property type="protein sequence ID" value="ADE36041.1"/>
    <property type="molecule type" value="Genomic_DNA"/>
</dbReference>
<dbReference type="AlphaFoldDB" id="D5EA40"/>
<gene>
    <name evidence="1" type="ordered locus">Mmah_0514</name>
</gene>
<organism evidence="1 2">
    <name type="scientific">Methanohalophilus mahii (strain ATCC 35705 / DSM 5219 / SLP)</name>
    <dbReference type="NCBI Taxonomy" id="547558"/>
    <lineage>
        <taxon>Archaea</taxon>
        <taxon>Methanobacteriati</taxon>
        <taxon>Methanobacteriota</taxon>
        <taxon>Stenosarchaea group</taxon>
        <taxon>Methanomicrobia</taxon>
        <taxon>Methanosarcinales</taxon>
        <taxon>Methanosarcinaceae</taxon>
        <taxon>Methanohalophilus</taxon>
    </lineage>
</organism>
<protein>
    <submittedName>
        <fullName evidence="1">Uncharacterized protein</fullName>
    </submittedName>
</protein>
<dbReference type="OrthoDB" id="142357at2157"/>
<sequence>MIMISIEELSGIIDVLGAATVHEITCTAQEVTYARDYEPPIEKDILNMCEKACSRHFLEKVTCEEIIGMENTEVAVYFILGPDAFPEYPQELSDALDLLGYEKRELDMGKVATRFKRRLKMRTTHLENLINEVQTPAEPEYIQELEQKYMDLVNIYYDFDSWVPDALTEIEENIFSLSAQIEELKEA</sequence>
<dbReference type="InterPro" id="IPR055533">
    <property type="entry name" value="DUF7109"/>
</dbReference>
<dbReference type="GeneID" id="8982655"/>
<dbReference type="Proteomes" id="UP000001059">
    <property type="component" value="Chromosome"/>
</dbReference>
<reference evidence="1 2" key="1">
    <citation type="submission" date="2010-03" db="EMBL/GenBank/DDBJ databases">
        <title>The complete genome of Methanohalophilus mahii DSM 5219.</title>
        <authorList>
            <consortium name="US DOE Joint Genome Institute (JGI-PGF)"/>
            <person name="Lucas S."/>
            <person name="Copeland A."/>
            <person name="Lapidus A."/>
            <person name="Glavina del Rio T."/>
            <person name="Dalin E."/>
            <person name="Tice H."/>
            <person name="Bruce D."/>
            <person name="Goodwin L."/>
            <person name="Pitluck S."/>
            <person name="Kyrpides N."/>
            <person name="Mavromatis K."/>
            <person name="Ivanova N."/>
            <person name="Lykidis A."/>
            <person name="Saunders E."/>
            <person name="Brettin T."/>
            <person name="Detter J.C."/>
            <person name="Han C."/>
            <person name="Land M."/>
            <person name="Hauser L."/>
            <person name="Markowitz V."/>
            <person name="Cheng J.-F."/>
            <person name="Hugenholtz P."/>
            <person name="Woyke T."/>
            <person name="Wu D."/>
            <person name="Spring S."/>
            <person name="Schneider S."/>
            <person name="Schroeder M."/>
            <person name="Klenk H.-P."/>
            <person name="Eisen J.A."/>
        </authorList>
    </citation>
    <scope>NUCLEOTIDE SEQUENCE [LARGE SCALE GENOMIC DNA]</scope>
    <source>
        <strain evidence="2">ATCC 35705 / DSM 5219 / SLP</strain>
    </source>
</reference>
<keyword evidence="2" id="KW-1185">Reference proteome</keyword>
<dbReference type="Pfam" id="PF23421">
    <property type="entry name" value="DUF7109"/>
    <property type="match status" value="1"/>
</dbReference>
<evidence type="ECO:0000313" key="1">
    <source>
        <dbReference type="EMBL" id="ADE36041.1"/>
    </source>
</evidence>
<name>D5EA40_METMS</name>
<dbReference type="STRING" id="547558.Mmah_0514"/>
<dbReference type="KEGG" id="mmh:Mmah_0514"/>
<dbReference type="HOGENOM" id="CLU_1381432_0_0_2"/>